<protein>
    <submittedName>
        <fullName evidence="2">Helix-turn-helix domain-containing protein</fullName>
    </submittedName>
</protein>
<feature type="domain" description="Transposase IS30-like HTH" evidence="1">
    <location>
        <begin position="3"/>
        <end position="45"/>
    </location>
</feature>
<sequence length="87" mass="10158">MGGRHLTIEDRRKLEKYYLDRISVESIAETLRVHRSTIYNELRRGDTGRVDKNGNCEYSAELAQKRICDARRSIHHKKQEDTANADV</sequence>
<proteinExistence type="predicted"/>
<reference evidence="2 3" key="1">
    <citation type="submission" date="2024-03" db="EMBL/GenBank/DDBJ databases">
        <title>Human intestinal bacterial collection.</title>
        <authorList>
            <person name="Pauvert C."/>
            <person name="Hitch T.C.A."/>
            <person name="Clavel T."/>
        </authorList>
    </citation>
    <scope>NUCLEOTIDE SEQUENCE [LARGE SCALE GENOMIC DNA]</scope>
    <source>
        <strain evidence="2 3">CLA-AA-H281</strain>
    </source>
</reference>
<gene>
    <name evidence="2" type="ORF">WMO20_02555</name>
</gene>
<dbReference type="RefSeq" id="WP_349185738.1">
    <property type="nucleotide sequence ID" value="NZ_JBBMEN010000002.1"/>
</dbReference>
<dbReference type="Pfam" id="PF13936">
    <property type="entry name" value="HTH_38"/>
    <property type="match status" value="1"/>
</dbReference>
<evidence type="ECO:0000313" key="3">
    <source>
        <dbReference type="Proteomes" id="UP001465119"/>
    </source>
</evidence>
<comment type="caution">
    <text evidence="2">The sequence shown here is derived from an EMBL/GenBank/DDBJ whole genome shotgun (WGS) entry which is preliminary data.</text>
</comment>
<dbReference type="EMBL" id="JBBMEN010000002">
    <property type="protein sequence ID" value="MEQ2384820.1"/>
    <property type="molecule type" value="Genomic_DNA"/>
</dbReference>
<dbReference type="Proteomes" id="UP001465119">
    <property type="component" value="Unassembled WGS sequence"/>
</dbReference>
<evidence type="ECO:0000259" key="1">
    <source>
        <dbReference type="Pfam" id="PF13936"/>
    </source>
</evidence>
<dbReference type="SUPFAM" id="SSF46689">
    <property type="entry name" value="Homeodomain-like"/>
    <property type="match status" value="1"/>
</dbReference>
<name>A0ABV1C1S2_9FIRM</name>
<dbReference type="InterPro" id="IPR036388">
    <property type="entry name" value="WH-like_DNA-bd_sf"/>
</dbReference>
<evidence type="ECO:0000313" key="2">
    <source>
        <dbReference type="EMBL" id="MEQ2384820.1"/>
    </source>
</evidence>
<dbReference type="Gene3D" id="1.10.10.10">
    <property type="entry name" value="Winged helix-like DNA-binding domain superfamily/Winged helix DNA-binding domain"/>
    <property type="match status" value="1"/>
</dbReference>
<dbReference type="InterPro" id="IPR025246">
    <property type="entry name" value="IS30-like_HTH"/>
</dbReference>
<dbReference type="InterPro" id="IPR009057">
    <property type="entry name" value="Homeodomain-like_sf"/>
</dbReference>
<keyword evidence="3" id="KW-1185">Reference proteome</keyword>
<accession>A0ABV1C1S2</accession>
<organism evidence="2 3">
    <name type="scientific">Faecalibacterium intestinale</name>
    <dbReference type="NCBI Taxonomy" id="3133155"/>
    <lineage>
        <taxon>Bacteria</taxon>
        <taxon>Bacillati</taxon>
        <taxon>Bacillota</taxon>
        <taxon>Clostridia</taxon>
        <taxon>Eubacteriales</taxon>
        <taxon>Oscillospiraceae</taxon>
        <taxon>Faecalibacterium</taxon>
    </lineage>
</organism>